<comment type="caution">
    <text evidence="1">The sequence shown here is derived from an EMBL/GenBank/DDBJ whole genome shotgun (WGS) entry which is preliminary data.</text>
</comment>
<dbReference type="Proteomes" id="UP000789860">
    <property type="component" value="Unassembled WGS sequence"/>
</dbReference>
<feature type="non-terminal residue" evidence="1">
    <location>
        <position position="1"/>
    </location>
</feature>
<organism evidence="1 2">
    <name type="scientific">Scutellospora calospora</name>
    <dbReference type="NCBI Taxonomy" id="85575"/>
    <lineage>
        <taxon>Eukaryota</taxon>
        <taxon>Fungi</taxon>
        <taxon>Fungi incertae sedis</taxon>
        <taxon>Mucoromycota</taxon>
        <taxon>Glomeromycotina</taxon>
        <taxon>Glomeromycetes</taxon>
        <taxon>Diversisporales</taxon>
        <taxon>Gigasporaceae</taxon>
        <taxon>Scutellospora</taxon>
    </lineage>
</organism>
<gene>
    <name evidence="1" type="ORF">SCALOS_LOCUS8169</name>
</gene>
<proteinExistence type="predicted"/>
<name>A0ACA9NAV9_9GLOM</name>
<sequence length="62" mass="7009">QNPLKPGFQYCCDIIQSNIESHLLTAINICYQKVFEAKTEYSSLAAVGFENEDIIQQLITDV</sequence>
<reference evidence="1" key="1">
    <citation type="submission" date="2021-06" db="EMBL/GenBank/DDBJ databases">
        <authorList>
            <person name="Kallberg Y."/>
            <person name="Tangrot J."/>
            <person name="Rosling A."/>
        </authorList>
    </citation>
    <scope>NUCLEOTIDE SEQUENCE</scope>
    <source>
        <strain evidence="1">AU212A</strain>
    </source>
</reference>
<evidence type="ECO:0000313" key="1">
    <source>
        <dbReference type="EMBL" id="CAG8636671.1"/>
    </source>
</evidence>
<feature type="non-terminal residue" evidence="1">
    <location>
        <position position="62"/>
    </location>
</feature>
<keyword evidence="2" id="KW-1185">Reference proteome</keyword>
<accession>A0ACA9NAV9</accession>
<protein>
    <submittedName>
        <fullName evidence="1">5055_t:CDS:1</fullName>
    </submittedName>
</protein>
<dbReference type="EMBL" id="CAJVPM010020761">
    <property type="protein sequence ID" value="CAG8636671.1"/>
    <property type="molecule type" value="Genomic_DNA"/>
</dbReference>
<evidence type="ECO:0000313" key="2">
    <source>
        <dbReference type="Proteomes" id="UP000789860"/>
    </source>
</evidence>